<proteinExistence type="predicted"/>
<dbReference type="EMBL" id="BARU01013366">
    <property type="protein sequence ID" value="GAH36026.1"/>
    <property type="molecule type" value="Genomic_DNA"/>
</dbReference>
<name>X1ERM8_9ZZZZ</name>
<gene>
    <name evidence="1" type="ORF">S03H2_24185</name>
</gene>
<organism evidence="1">
    <name type="scientific">marine sediment metagenome</name>
    <dbReference type="NCBI Taxonomy" id="412755"/>
    <lineage>
        <taxon>unclassified sequences</taxon>
        <taxon>metagenomes</taxon>
        <taxon>ecological metagenomes</taxon>
    </lineage>
</organism>
<comment type="caution">
    <text evidence="1">The sequence shown here is derived from an EMBL/GenBank/DDBJ whole genome shotgun (WGS) entry which is preliminary data.</text>
</comment>
<evidence type="ECO:0000313" key="1">
    <source>
        <dbReference type="EMBL" id="GAH36026.1"/>
    </source>
</evidence>
<sequence length="160" mass="18365">EFSFLLDYVPHWKNIYLPDGLIQHQSFVPFDGAEKVFQRQLEAGQKRRQPSYLAVLKRHRPDDFLLTHAVDGFSLALDFPVVERRQPALWELVREMAEPVVEAGGRFYPAKDAALPGELYRATFREGQLERFASVKDRVDPEARLRSALADRLLGDSVGR</sequence>
<dbReference type="AlphaFoldDB" id="X1ERM8"/>
<feature type="non-terminal residue" evidence="1">
    <location>
        <position position="1"/>
    </location>
</feature>
<accession>X1ERM8</accession>
<protein>
    <recommendedName>
        <fullName evidence="2">D-arabinono-1,4-lactone oxidase C-terminal domain-containing protein</fullName>
    </recommendedName>
</protein>
<evidence type="ECO:0008006" key="2">
    <source>
        <dbReference type="Google" id="ProtNLM"/>
    </source>
</evidence>
<reference evidence="1" key="1">
    <citation type="journal article" date="2014" name="Front. Microbiol.">
        <title>High frequency of phylogenetically diverse reductive dehalogenase-homologous genes in deep subseafloor sedimentary metagenomes.</title>
        <authorList>
            <person name="Kawai M."/>
            <person name="Futagami T."/>
            <person name="Toyoda A."/>
            <person name="Takaki Y."/>
            <person name="Nishi S."/>
            <person name="Hori S."/>
            <person name="Arai W."/>
            <person name="Tsubouchi T."/>
            <person name="Morono Y."/>
            <person name="Uchiyama I."/>
            <person name="Ito T."/>
            <person name="Fujiyama A."/>
            <person name="Inagaki F."/>
            <person name="Takami H."/>
        </authorList>
    </citation>
    <scope>NUCLEOTIDE SEQUENCE</scope>
    <source>
        <strain evidence="1">Expedition CK06-06</strain>
    </source>
</reference>